<feature type="domain" description="TfoX C-terminal" evidence="1">
    <location>
        <begin position="5"/>
        <end position="81"/>
    </location>
</feature>
<dbReference type="Proteomes" id="UP000029995">
    <property type="component" value="Unassembled WGS sequence"/>
</dbReference>
<dbReference type="InterPro" id="IPR007077">
    <property type="entry name" value="TfoX_C"/>
</dbReference>
<dbReference type="PANTHER" id="PTHR36121">
    <property type="entry name" value="PROTEIN SXY"/>
    <property type="match status" value="1"/>
</dbReference>
<proteinExistence type="predicted"/>
<dbReference type="OrthoDB" id="7861542at2"/>
<evidence type="ECO:0000313" key="3">
    <source>
        <dbReference type="Proteomes" id="UP000029995"/>
    </source>
</evidence>
<evidence type="ECO:0000259" key="1">
    <source>
        <dbReference type="Pfam" id="PF04994"/>
    </source>
</evidence>
<organism evidence="2 3">
    <name type="scientific">Inquilinus limosus MP06</name>
    <dbReference type="NCBI Taxonomy" id="1398085"/>
    <lineage>
        <taxon>Bacteria</taxon>
        <taxon>Pseudomonadati</taxon>
        <taxon>Pseudomonadota</taxon>
        <taxon>Alphaproteobacteria</taxon>
        <taxon>Rhodospirillales</taxon>
        <taxon>Rhodospirillaceae</taxon>
        <taxon>Inquilinus</taxon>
    </lineage>
</organism>
<dbReference type="EMBL" id="JANX01000150">
    <property type="protein sequence ID" value="KGM33767.1"/>
    <property type="molecule type" value="Genomic_DNA"/>
</dbReference>
<gene>
    <name evidence="2" type="ORF">P409_13945</name>
</gene>
<sequence>MRERPISALPNLGPKTAEWLAAVGITSEAELRAIGPVEAWQRLKAAQPELITVNALYALHGALTNQHWAALPQDLRALLRKDAGVE</sequence>
<name>A0A0A0D9W9_9PROT</name>
<dbReference type="InterPro" id="IPR047525">
    <property type="entry name" value="TfoX-like"/>
</dbReference>
<dbReference type="AlphaFoldDB" id="A0A0A0D9W9"/>
<dbReference type="RefSeq" id="WP_034837498.1">
    <property type="nucleotide sequence ID" value="NZ_JANX01000150.1"/>
</dbReference>
<evidence type="ECO:0000313" key="2">
    <source>
        <dbReference type="EMBL" id="KGM33767.1"/>
    </source>
</evidence>
<comment type="caution">
    <text evidence="2">The sequence shown here is derived from an EMBL/GenBank/DDBJ whole genome shotgun (WGS) entry which is preliminary data.</text>
</comment>
<protein>
    <recommendedName>
        <fullName evidence="1">TfoX C-terminal domain-containing protein</fullName>
    </recommendedName>
</protein>
<dbReference type="PANTHER" id="PTHR36121:SF1">
    <property type="entry name" value="PROTEIN SXY"/>
    <property type="match status" value="1"/>
</dbReference>
<accession>A0A0A0D9W9</accession>
<dbReference type="Gene3D" id="1.10.150.20">
    <property type="entry name" value="5' to 3' exonuclease, C-terminal subdomain"/>
    <property type="match status" value="1"/>
</dbReference>
<reference evidence="2 3" key="1">
    <citation type="submission" date="2014-01" db="EMBL/GenBank/DDBJ databases">
        <title>Genome sequence determination for a cystic fibrosis isolate, Inquilinus limosus.</title>
        <authorList>
            <person name="Pino M."/>
            <person name="Di Conza J."/>
            <person name="Gutkind G."/>
        </authorList>
    </citation>
    <scope>NUCLEOTIDE SEQUENCE [LARGE SCALE GENOMIC DNA]</scope>
    <source>
        <strain evidence="2 3">MP06</strain>
    </source>
</reference>
<dbReference type="Pfam" id="PF04994">
    <property type="entry name" value="TfoX_C"/>
    <property type="match status" value="1"/>
</dbReference>